<proteinExistence type="predicted"/>
<dbReference type="EMBL" id="JAEQMG010000048">
    <property type="protein sequence ID" value="MBK6088194.1"/>
    <property type="molecule type" value="Genomic_DNA"/>
</dbReference>
<dbReference type="AlphaFoldDB" id="A0A934U436"/>
<organism evidence="1 2">
    <name type="scientific">Ruminococcus difficilis</name>
    <dbReference type="NCBI Taxonomy" id="2763069"/>
    <lineage>
        <taxon>Bacteria</taxon>
        <taxon>Bacillati</taxon>
        <taxon>Bacillota</taxon>
        <taxon>Clostridia</taxon>
        <taxon>Eubacteriales</taxon>
        <taxon>Oscillospiraceae</taxon>
        <taxon>Ruminococcus</taxon>
    </lineage>
</organism>
<dbReference type="Proteomes" id="UP000633365">
    <property type="component" value="Unassembled WGS sequence"/>
</dbReference>
<sequence length="173" mass="19832">MKWAPMRFGGVSMRHNPEKLSISDKNRLQEYLSPCCEADCQVLGRELCRVSGEGVLFGTDCIEQYHTLEMLQCNHTPAKLVLPKMQPLYAYLKELSLSAEPRDDVLRYRFIFVETKSPRKALRGERYYVTGASGESLWDIAYVYGRPIEELTALNPQIPLIDDIDEGVRVRIC</sequence>
<dbReference type="CDD" id="cd00118">
    <property type="entry name" value="LysM"/>
    <property type="match status" value="1"/>
</dbReference>
<gene>
    <name evidence="1" type="ORF">JKK62_05920</name>
</gene>
<evidence type="ECO:0000313" key="1">
    <source>
        <dbReference type="EMBL" id="MBK6088194.1"/>
    </source>
</evidence>
<dbReference type="InterPro" id="IPR036779">
    <property type="entry name" value="LysM_dom_sf"/>
</dbReference>
<dbReference type="InterPro" id="IPR018392">
    <property type="entry name" value="LysM"/>
</dbReference>
<comment type="caution">
    <text evidence="1">The sequence shown here is derived from an EMBL/GenBank/DDBJ whole genome shotgun (WGS) entry which is preliminary data.</text>
</comment>
<evidence type="ECO:0000313" key="2">
    <source>
        <dbReference type="Proteomes" id="UP000633365"/>
    </source>
</evidence>
<accession>A0A934U436</accession>
<reference evidence="1" key="1">
    <citation type="submission" date="2021-01" db="EMBL/GenBank/DDBJ databases">
        <title>Genome public.</title>
        <authorList>
            <person name="Liu C."/>
            <person name="Sun Q."/>
        </authorList>
    </citation>
    <scope>NUCLEOTIDE SEQUENCE</scope>
    <source>
        <strain evidence="1">M6</strain>
    </source>
</reference>
<dbReference type="RefSeq" id="WP_186832808.1">
    <property type="nucleotide sequence ID" value="NZ_JAEQMG010000048.1"/>
</dbReference>
<name>A0A934U436_9FIRM</name>
<keyword evidence="2" id="KW-1185">Reference proteome</keyword>
<protein>
    <submittedName>
        <fullName evidence="1">LysM peptidoglycan-binding domain-containing protein</fullName>
    </submittedName>
</protein>
<dbReference type="Gene3D" id="3.10.350.10">
    <property type="entry name" value="LysM domain"/>
    <property type="match status" value="1"/>
</dbReference>